<evidence type="ECO:0000256" key="1">
    <source>
        <dbReference type="SAM" id="SignalP"/>
    </source>
</evidence>
<organism evidence="2 3">
    <name type="scientific">Bradyrhizobium stylosanthis</name>
    <dbReference type="NCBI Taxonomy" id="1803665"/>
    <lineage>
        <taxon>Bacteria</taxon>
        <taxon>Pseudomonadati</taxon>
        <taxon>Pseudomonadota</taxon>
        <taxon>Alphaproteobacteria</taxon>
        <taxon>Hyphomicrobiales</taxon>
        <taxon>Nitrobacteraceae</taxon>
        <taxon>Bradyrhizobium</taxon>
    </lineage>
</organism>
<name>A0A560DQ20_9BRAD</name>
<dbReference type="OrthoDB" id="8241988at2"/>
<dbReference type="AlphaFoldDB" id="A0A560DQ20"/>
<dbReference type="EMBL" id="VITK01000004">
    <property type="protein sequence ID" value="TWA99122.1"/>
    <property type="molecule type" value="Genomic_DNA"/>
</dbReference>
<reference evidence="2 3" key="1">
    <citation type="submission" date="2019-06" db="EMBL/GenBank/DDBJ databases">
        <title>Genomic Encyclopedia of Type Strains, Phase IV (KMG-V): Genome sequencing to study the core and pangenomes of soil and plant-associated prokaryotes.</title>
        <authorList>
            <person name="Whitman W."/>
        </authorList>
    </citation>
    <scope>NUCLEOTIDE SEQUENCE [LARGE SCALE GENOMIC DNA]</scope>
    <source>
        <strain evidence="2 3">BR 510</strain>
    </source>
</reference>
<proteinExistence type="predicted"/>
<feature type="signal peptide" evidence="1">
    <location>
        <begin position="1"/>
        <end position="24"/>
    </location>
</feature>
<dbReference type="RefSeq" id="WP_145662686.1">
    <property type="nucleotide sequence ID" value="NZ_VITK01000004.1"/>
</dbReference>
<gene>
    <name evidence="2" type="ORF">FBZ96_10490</name>
</gene>
<evidence type="ECO:0008006" key="4">
    <source>
        <dbReference type="Google" id="ProtNLM"/>
    </source>
</evidence>
<feature type="chain" id="PRO_5021981234" description="Ig-like domain-containing protein" evidence="1">
    <location>
        <begin position="25"/>
        <end position="124"/>
    </location>
</feature>
<sequence>MRLLTGIVCCAGLCVLIDAAGAQVAGPPAAQPGLGELVKIDSLQTTRRSDSYGIASFVLSNGTDKKIDSVELTCWMDDDRERATKVLVWANQPVPAHASYQFKNVNIGVVGLNSRSQCEVTRVD</sequence>
<protein>
    <recommendedName>
        <fullName evidence="4">Ig-like domain-containing protein</fullName>
    </recommendedName>
</protein>
<accession>A0A560DQ20</accession>
<dbReference type="Proteomes" id="UP000319949">
    <property type="component" value="Unassembled WGS sequence"/>
</dbReference>
<keyword evidence="3" id="KW-1185">Reference proteome</keyword>
<comment type="caution">
    <text evidence="2">The sequence shown here is derived from an EMBL/GenBank/DDBJ whole genome shotgun (WGS) entry which is preliminary data.</text>
</comment>
<keyword evidence="1" id="KW-0732">Signal</keyword>
<evidence type="ECO:0000313" key="3">
    <source>
        <dbReference type="Proteomes" id="UP000319949"/>
    </source>
</evidence>
<evidence type="ECO:0000313" key="2">
    <source>
        <dbReference type="EMBL" id="TWA99122.1"/>
    </source>
</evidence>